<evidence type="ECO:0000256" key="3">
    <source>
        <dbReference type="ARBA" id="ARBA00022679"/>
    </source>
</evidence>
<comment type="function">
    <text evidence="5">Attaches a formyl group to the free amino group of methionyl-tRNA(fMet). The formyl group appears to play a dual role in the initiator identity of N-formylmethionyl-tRNA by promoting its recognition by IF2 and preventing the misappropriation of this tRNA by the elongation apparatus.</text>
</comment>
<dbReference type="NCBIfam" id="TIGR00460">
    <property type="entry name" value="fmt"/>
    <property type="match status" value="1"/>
</dbReference>
<evidence type="ECO:0000313" key="8">
    <source>
        <dbReference type="EMBL" id="ASD63066.1"/>
    </source>
</evidence>
<dbReference type="EC" id="2.1.2.9" evidence="2 5"/>
<dbReference type="InterPro" id="IPR041711">
    <property type="entry name" value="Met-tRNA-FMT_N"/>
</dbReference>
<dbReference type="HAMAP" id="MF_00182">
    <property type="entry name" value="Formyl_trans"/>
    <property type="match status" value="1"/>
</dbReference>
<dbReference type="InterPro" id="IPR001555">
    <property type="entry name" value="GART_AS"/>
</dbReference>
<evidence type="ECO:0000313" key="9">
    <source>
        <dbReference type="Proteomes" id="UP000197003"/>
    </source>
</evidence>
<keyword evidence="4 5" id="KW-0648">Protein biosynthesis</keyword>
<reference evidence="8 9" key="1">
    <citation type="submission" date="2017-04" db="EMBL/GenBank/DDBJ databases">
        <title>Whole genome sequence of Bdellovibrio bacteriovorus strain SSB218315.</title>
        <authorList>
            <person name="Oyedara O."/>
            <person name="Rodriguez-Perez M.A."/>
        </authorList>
    </citation>
    <scope>NUCLEOTIDE SEQUENCE [LARGE SCALE GENOMIC DNA]</scope>
    <source>
        <strain evidence="8 9">SSB218315</strain>
    </source>
</reference>
<dbReference type="Pfam" id="PF02911">
    <property type="entry name" value="Formyl_trans_C"/>
    <property type="match status" value="1"/>
</dbReference>
<dbReference type="GO" id="GO:0004479">
    <property type="term" value="F:methionyl-tRNA formyltransferase activity"/>
    <property type="evidence" value="ECO:0007669"/>
    <property type="project" value="UniProtKB-UniRule"/>
</dbReference>
<evidence type="ECO:0000259" key="7">
    <source>
        <dbReference type="Pfam" id="PF02911"/>
    </source>
</evidence>
<dbReference type="SUPFAM" id="SSF50486">
    <property type="entry name" value="FMT C-terminal domain-like"/>
    <property type="match status" value="1"/>
</dbReference>
<organism evidence="8 9">
    <name type="scientific">Bdellovibrio bacteriovorus</name>
    <dbReference type="NCBI Taxonomy" id="959"/>
    <lineage>
        <taxon>Bacteria</taxon>
        <taxon>Pseudomonadati</taxon>
        <taxon>Bdellovibrionota</taxon>
        <taxon>Bdellovibrionia</taxon>
        <taxon>Bdellovibrionales</taxon>
        <taxon>Pseudobdellovibrionaceae</taxon>
        <taxon>Bdellovibrio</taxon>
    </lineage>
</organism>
<gene>
    <name evidence="5" type="primary">fmt</name>
    <name evidence="8" type="ORF">B9G79_05525</name>
</gene>
<evidence type="ECO:0000256" key="2">
    <source>
        <dbReference type="ARBA" id="ARBA00012261"/>
    </source>
</evidence>
<dbReference type="PROSITE" id="PS00373">
    <property type="entry name" value="GART"/>
    <property type="match status" value="1"/>
</dbReference>
<dbReference type="InterPro" id="IPR011034">
    <property type="entry name" value="Formyl_transferase-like_C_sf"/>
</dbReference>
<dbReference type="InterPro" id="IPR044135">
    <property type="entry name" value="Met-tRNA-FMT_C"/>
</dbReference>
<dbReference type="InterPro" id="IPR036477">
    <property type="entry name" value="Formyl_transf_N_sf"/>
</dbReference>
<dbReference type="Gene3D" id="3.40.50.12230">
    <property type="match status" value="1"/>
</dbReference>
<dbReference type="PANTHER" id="PTHR11138">
    <property type="entry name" value="METHIONYL-TRNA FORMYLTRANSFERASE"/>
    <property type="match status" value="1"/>
</dbReference>
<feature type="domain" description="Formyl transferase N-terminal" evidence="6">
    <location>
        <begin position="5"/>
        <end position="181"/>
    </location>
</feature>
<name>A0A1Z3N6I9_BDEBC</name>
<proteinExistence type="inferred from homology"/>
<dbReference type="EMBL" id="CP020946">
    <property type="protein sequence ID" value="ASD63066.1"/>
    <property type="molecule type" value="Genomic_DNA"/>
</dbReference>
<feature type="domain" description="Formyl transferase C-terminal" evidence="7">
    <location>
        <begin position="208"/>
        <end position="308"/>
    </location>
</feature>
<accession>A0A1Z3N6I9</accession>
<protein>
    <recommendedName>
        <fullName evidence="2 5">Methionyl-tRNA formyltransferase</fullName>
        <ecNumber evidence="2 5">2.1.2.9</ecNumber>
    </recommendedName>
</protein>
<comment type="similarity">
    <text evidence="1 5">Belongs to the Fmt family.</text>
</comment>
<dbReference type="InterPro" id="IPR005793">
    <property type="entry name" value="Formyl_trans_C"/>
</dbReference>
<dbReference type="PANTHER" id="PTHR11138:SF5">
    <property type="entry name" value="METHIONYL-TRNA FORMYLTRANSFERASE, MITOCHONDRIAL"/>
    <property type="match status" value="1"/>
</dbReference>
<dbReference type="GO" id="GO:0005829">
    <property type="term" value="C:cytosol"/>
    <property type="evidence" value="ECO:0007669"/>
    <property type="project" value="TreeGrafter"/>
</dbReference>
<dbReference type="InterPro" id="IPR002376">
    <property type="entry name" value="Formyl_transf_N"/>
</dbReference>
<dbReference type="Proteomes" id="UP000197003">
    <property type="component" value="Chromosome"/>
</dbReference>
<feature type="binding site" evidence="5">
    <location>
        <begin position="114"/>
        <end position="117"/>
    </location>
    <ligand>
        <name>(6S)-5,6,7,8-tetrahydrofolate</name>
        <dbReference type="ChEBI" id="CHEBI:57453"/>
    </ligand>
</feature>
<dbReference type="InterPro" id="IPR005794">
    <property type="entry name" value="Fmt"/>
</dbReference>
<evidence type="ECO:0000256" key="1">
    <source>
        <dbReference type="ARBA" id="ARBA00010699"/>
    </source>
</evidence>
<sequence>MSKVRVCFLGTPEFAVTSLKALLSDEHFEVVGVVTQPDRPAGRKLQLTPSPVKALAQAHNLKVLAPESLKANPLMLQEIKTWGAEVAVVVAFGQILTQEFLDSFRFGCVNVHGSVLPRWRGAAPIQRAIEAGDVESGVTLQKMVKKLDAGDIIGIRRVKITPDMNALQLHDVLAQLGAELLQVELMDYVRGNLAPTPQDESKVTMAKKIEKMESQIDWNTSAKAIDGKIRGFVYGPGTYTLLQGKKLKLHRATVTRDGGSIGSAKPGTITAIHDDHISVATGDGVLQLFEVQPESRNRMAIADFLKGHALKVGDQLGV</sequence>
<evidence type="ECO:0000259" key="6">
    <source>
        <dbReference type="Pfam" id="PF00551"/>
    </source>
</evidence>
<dbReference type="AlphaFoldDB" id="A0A1Z3N6I9"/>
<evidence type="ECO:0000256" key="5">
    <source>
        <dbReference type="HAMAP-Rule" id="MF_00182"/>
    </source>
</evidence>
<dbReference type="RefSeq" id="WP_088564647.1">
    <property type="nucleotide sequence ID" value="NZ_CP020946.1"/>
</dbReference>
<dbReference type="SUPFAM" id="SSF53328">
    <property type="entry name" value="Formyltransferase"/>
    <property type="match status" value="1"/>
</dbReference>
<dbReference type="Pfam" id="PF00551">
    <property type="entry name" value="Formyl_trans_N"/>
    <property type="match status" value="1"/>
</dbReference>
<dbReference type="CDD" id="cd08704">
    <property type="entry name" value="Met_tRNA_FMT_C"/>
    <property type="match status" value="1"/>
</dbReference>
<keyword evidence="3 5" id="KW-0808">Transferase</keyword>
<dbReference type="CDD" id="cd08646">
    <property type="entry name" value="FMT_core_Met-tRNA-FMT_N"/>
    <property type="match status" value="1"/>
</dbReference>
<evidence type="ECO:0000256" key="4">
    <source>
        <dbReference type="ARBA" id="ARBA00022917"/>
    </source>
</evidence>
<dbReference type="OrthoDB" id="5289340at2"/>
<comment type="catalytic activity">
    <reaction evidence="5">
        <text>L-methionyl-tRNA(fMet) + (6R)-10-formyltetrahydrofolate = N-formyl-L-methionyl-tRNA(fMet) + (6S)-5,6,7,8-tetrahydrofolate + H(+)</text>
        <dbReference type="Rhea" id="RHEA:24380"/>
        <dbReference type="Rhea" id="RHEA-COMP:9952"/>
        <dbReference type="Rhea" id="RHEA-COMP:9953"/>
        <dbReference type="ChEBI" id="CHEBI:15378"/>
        <dbReference type="ChEBI" id="CHEBI:57453"/>
        <dbReference type="ChEBI" id="CHEBI:78530"/>
        <dbReference type="ChEBI" id="CHEBI:78844"/>
        <dbReference type="ChEBI" id="CHEBI:195366"/>
        <dbReference type="EC" id="2.1.2.9"/>
    </reaction>
</comment>